<keyword evidence="3" id="KW-0645">Protease</keyword>
<dbReference type="Pfam" id="PF02557">
    <property type="entry name" value="VanY"/>
    <property type="match status" value="1"/>
</dbReference>
<dbReference type="InterPro" id="IPR058193">
    <property type="entry name" value="VanY/YodJ_core_dom"/>
</dbReference>
<evidence type="ECO:0000256" key="1">
    <source>
        <dbReference type="SAM" id="Phobius"/>
    </source>
</evidence>
<dbReference type="PANTHER" id="PTHR34385:SF1">
    <property type="entry name" value="PEPTIDOGLYCAN L-ALANYL-D-GLUTAMATE ENDOPEPTIDASE CWLK"/>
    <property type="match status" value="1"/>
</dbReference>
<keyword evidence="1" id="KW-0812">Transmembrane</keyword>
<evidence type="ECO:0000313" key="4">
    <source>
        <dbReference type="Proteomes" id="UP001589818"/>
    </source>
</evidence>
<dbReference type="EMBL" id="JBHLVF010000033">
    <property type="protein sequence ID" value="MFC0393469.1"/>
    <property type="molecule type" value="Genomic_DNA"/>
</dbReference>
<gene>
    <name evidence="3" type="ORF">ACFFJ8_19080</name>
</gene>
<dbReference type="Proteomes" id="UP001589818">
    <property type="component" value="Unassembled WGS sequence"/>
</dbReference>
<dbReference type="SUPFAM" id="SSF55166">
    <property type="entry name" value="Hedgehog/DD-peptidase"/>
    <property type="match status" value="1"/>
</dbReference>
<evidence type="ECO:0000313" key="3">
    <source>
        <dbReference type="EMBL" id="MFC0393469.1"/>
    </source>
</evidence>
<feature type="transmembrane region" description="Helical" evidence="1">
    <location>
        <begin position="12"/>
        <end position="33"/>
    </location>
</feature>
<accession>A0ABV6JC42</accession>
<proteinExistence type="predicted"/>
<dbReference type="Gene3D" id="3.30.1380.10">
    <property type="match status" value="1"/>
</dbReference>
<keyword evidence="3" id="KW-0121">Carboxypeptidase</keyword>
<keyword evidence="1" id="KW-1133">Transmembrane helix</keyword>
<dbReference type="RefSeq" id="WP_204821479.1">
    <property type="nucleotide sequence ID" value="NZ_JANHOF010000014.1"/>
</dbReference>
<sequence length="277" mass="29707">MKVKNTKRKSILPYIAISTIGATLLFSAVNHSYSGAASHTSKSGITTGTGSTIKTAAAAKSTGSTFLRDNAPSRTAKKNASGTLVVTNVSSTVVLVNKKRTLSPSYTPSDLVVPNVPFSFSGSSPKKQLRKPAATALEKLFAGAKKDGISLKAVSGYRSYATQKSIFARNAKLKGEAVANKTSARAGQSEHQTGLAMDVSSASVDYTLEQSFGKTKEGKWLKANAAKYGFIIRFGEGQEKLTGYSYEPWHIRYVGVWIAGEITRQGKTLEQYLEQFE</sequence>
<name>A0ABV6JC42_9BACL</name>
<dbReference type="PANTHER" id="PTHR34385">
    <property type="entry name" value="D-ALANYL-D-ALANINE CARBOXYPEPTIDASE"/>
    <property type="match status" value="1"/>
</dbReference>
<dbReference type="InterPro" id="IPR003709">
    <property type="entry name" value="VanY-like_core_dom"/>
</dbReference>
<organism evidence="3 4">
    <name type="scientific">Paenibacillus mendelii</name>
    <dbReference type="NCBI Taxonomy" id="206163"/>
    <lineage>
        <taxon>Bacteria</taxon>
        <taxon>Bacillati</taxon>
        <taxon>Bacillota</taxon>
        <taxon>Bacilli</taxon>
        <taxon>Bacillales</taxon>
        <taxon>Paenibacillaceae</taxon>
        <taxon>Paenibacillus</taxon>
    </lineage>
</organism>
<protein>
    <submittedName>
        <fullName evidence="3">D-alanyl-D-alanine carboxypeptidase family protein</fullName>
    </submittedName>
</protein>
<comment type="caution">
    <text evidence="3">The sequence shown here is derived from an EMBL/GenBank/DDBJ whole genome shotgun (WGS) entry which is preliminary data.</text>
</comment>
<dbReference type="CDD" id="cd14852">
    <property type="entry name" value="LD-carboxypeptidase"/>
    <property type="match status" value="1"/>
</dbReference>
<dbReference type="InterPro" id="IPR009045">
    <property type="entry name" value="Zn_M74/Hedgehog-like"/>
</dbReference>
<keyword evidence="4" id="KW-1185">Reference proteome</keyword>
<evidence type="ECO:0000259" key="2">
    <source>
        <dbReference type="Pfam" id="PF02557"/>
    </source>
</evidence>
<keyword evidence="1" id="KW-0472">Membrane</keyword>
<keyword evidence="3" id="KW-0378">Hydrolase</keyword>
<dbReference type="GO" id="GO:0004180">
    <property type="term" value="F:carboxypeptidase activity"/>
    <property type="evidence" value="ECO:0007669"/>
    <property type="project" value="UniProtKB-KW"/>
</dbReference>
<dbReference type="InterPro" id="IPR052179">
    <property type="entry name" value="DD-CPase-like"/>
</dbReference>
<reference evidence="3 4" key="1">
    <citation type="submission" date="2024-09" db="EMBL/GenBank/DDBJ databases">
        <authorList>
            <person name="Sun Q."/>
            <person name="Mori K."/>
        </authorList>
    </citation>
    <scope>NUCLEOTIDE SEQUENCE [LARGE SCALE GENOMIC DNA]</scope>
    <source>
        <strain evidence="3 4">CCM 4839</strain>
    </source>
</reference>
<feature type="domain" description="D-alanyl-D-alanine carboxypeptidase-like core" evidence="2">
    <location>
        <begin position="127"/>
        <end position="255"/>
    </location>
</feature>